<evidence type="ECO:0000256" key="1">
    <source>
        <dbReference type="SAM" id="MobiDB-lite"/>
    </source>
</evidence>
<proteinExistence type="predicted"/>
<dbReference type="Proteomes" id="UP001396334">
    <property type="component" value="Unassembled WGS sequence"/>
</dbReference>
<accession>A0ABR2SDQ0</accession>
<reference evidence="3 4" key="1">
    <citation type="journal article" date="2024" name="G3 (Bethesda)">
        <title>Genome assembly of Hibiscus sabdariffa L. provides insights into metabolisms of medicinal natural products.</title>
        <authorList>
            <person name="Kim T."/>
        </authorList>
    </citation>
    <scope>NUCLEOTIDE SEQUENCE [LARGE SCALE GENOMIC DNA]</scope>
    <source>
        <strain evidence="3">TK-2024</strain>
        <tissue evidence="3">Old leaves</tissue>
    </source>
</reference>
<name>A0ABR2SDQ0_9ROSI</name>
<evidence type="ECO:0000313" key="4">
    <source>
        <dbReference type="Proteomes" id="UP001396334"/>
    </source>
</evidence>
<feature type="chain" id="PRO_5046892815" evidence="2">
    <location>
        <begin position="25"/>
        <end position="85"/>
    </location>
</feature>
<feature type="region of interest" description="Disordered" evidence="1">
    <location>
        <begin position="25"/>
        <end position="85"/>
    </location>
</feature>
<feature type="signal peptide" evidence="2">
    <location>
        <begin position="1"/>
        <end position="24"/>
    </location>
</feature>
<protein>
    <submittedName>
        <fullName evidence="3">Uncharacterized protein</fullName>
    </submittedName>
</protein>
<sequence length="85" mass="8961">MKRILFVLALLALLVSIQLHAVHGRALPSTKTEGNAVVPRRTGEGGADDETVPVGADSANKSSSPKFKRMAFRLTSGPSRKGPGH</sequence>
<organism evidence="3 4">
    <name type="scientific">Hibiscus sabdariffa</name>
    <name type="common">roselle</name>
    <dbReference type="NCBI Taxonomy" id="183260"/>
    <lineage>
        <taxon>Eukaryota</taxon>
        <taxon>Viridiplantae</taxon>
        <taxon>Streptophyta</taxon>
        <taxon>Embryophyta</taxon>
        <taxon>Tracheophyta</taxon>
        <taxon>Spermatophyta</taxon>
        <taxon>Magnoliopsida</taxon>
        <taxon>eudicotyledons</taxon>
        <taxon>Gunneridae</taxon>
        <taxon>Pentapetalae</taxon>
        <taxon>rosids</taxon>
        <taxon>malvids</taxon>
        <taxon>Malvales</taxon>
        <taxon>Malvaceae</taxon>
        <taxon>Malvoideae</taxon>
        <taxon>Hibiscus</taxon>
    </lineage>
</organism>
<evidence type="ECO:0000313" key="3">
    <source>
        <dbReference type="EMBL" id="KAK9023337.1"/>
    </source>
</evidence>
<comment type="caution">
    <text evidence="3">The sequence shown here is derived from an EMBL/GenBank/DDBJ whole genome shotgun (WGS) entry which is preliminary data.</text>
</comment>
<keyword evidence="4" id="KW-1185">Reference proteome</keyword>
<evidence type="ECO:0000256" key="2">
    <source>
        <dbReference type="SAM" id="SignalP"/>
    </source>
</evidence>
<gene>
    <name evidence="3" type="ORF">V6N11_003558</name>
</gene>
<dbReference type="EMBL" id="JBBPBN010000015">
    <property type="protein sequence ID" value="KAK9023337.1"/>
    <property type="molecule type" value="Genomic_DNA"/>
</dbReference>
<keyword evidence="2" id="KW-0732">Signal</keyword>